<dbReference type="Pfam" id="PF00015">
    <property type="entry name" value="MCPsignal"/>
    <property type="match status" value="1"/>
</dbReference>
<dbReference type="Gene3D" id="1.10.287.950">
    <property type="entry name" value="Methyl-accepting chemotaxis protein"/>
    <property type="match status" value="1"/>
</dbReference>
<dbReference type="InterPro" id="IPR004090">
    <property type="entry name" value="Chemotax_Me-accpt_rcpt"/>
</dbReference>
<dbReference type="CDD" id="cd06225">
    <property type="entry name" value="HAMP"/>
    <property type="match status" value="1"/>
</dbReference>
<evidence type="ECO:0000256" key="4">
    <source>
        <dbReference type="PROSITE-ProRule" id="PRU00284"/>
    </source>
</evidence>
<name>A0A254TJI2_9BURK</name>
<proteinExistence type="inferred from homology"/>
<dbReference type="SMART" id="SM00283">
    <property type="entry name" value="MA"/>
    <property type="match status" value="1"/>
</dbReference>
<dbReference type="AlphaFoldDB" id="A0A254TJI2"/>
<evidence type="ECO:0000256" key="3">
    <source>
        <dbReference type="ARBA" id="ARBA00029447"/>
    </source>
</evidence>
<gene>
    <name evidence="7" type="ORF">AYR66_15990</name>
</gene>
<dbReference type="PANTHER" id="PTHR43531">
    <property type="entry name" value="PROTEIN ICFG"/>
    <property type="match status" value="1"/>
</dbReference>
<dbReference type="InterPro" id="IPR003660">
    <property type="entry name" value="HAMP_dom"/>
</dbReference>
<dbReference type="InterPro" id="IPR004089">
    <property type="entry name" value="MCPsignal_dom"/>
</dbReference>
<evidence type="ECO:0000259" key="5">
    <source>
        <dbReference type="PROSITE" id="PS50111"/>
    </source>
</evidence>
<evidence type="ECO:0000256" key="2">
    <source>
        <dbReference type="ARBA" id="ARBA00022481"/>
    </source>
</evidence>
<dbReference type="GO" id="GO:0005886">
    <property type="term" value="C:plasma membrane"/>
    <property type="evidence" value="ECO:0007669"/>
    <property type="project" value="TreeGrafter"/>
</dbReference>
<evidence type="ECO:0000259" key="6">
    <source>
        <dbReference type="PROSITE" id="PS50885"/>
    </source>
</evidence>
<evidence type="ECO:0000256" key="1">
    <source>
        <dbReference type="ARBA" id="ARBA00004370"/>
    </source>
</evidence>
<keyword evidence="8" id="KW-1185">Reference proteome</keyword>
<keyword evidence="4" id="KW-0807">Transducer</keyword>
<dbReference type="PANTHER" id="PTHR43531:SF14">
    <property type="entry name" value="METHYL-ACCEPTING CHEMOTAXIS PROTEIN I-RELATED"/>
    <property type="match status" value="1"/>
</dbReference>
<evidence type="ECO:0000313" key="8">
    <source>
        <dbReference type="Proteomes" id="UP000197535"/>
    </source>
</evidence>
<feature type="domain" description="HAMP" evidence="6">
    <location>
        <begin position="59"/>
        <end position="111"/>
    </location>
</feature>
<dbReference type="FunFam" id="1.10.287.950:FF:000001">
    <property type="entry name" value="Methyl-accepting chemotaxis sensory transducer"/>
    <property type="match status" value="1"/>
</dbReference>
<reference evidence="7 8" key="1">
    <citation type="submission" date="2016-02" db="EMBL/GenBank/DDBJ databases">
        <authorList>
            <person name="Wen L."/>
            <person name="He K."/>
            <person name="Yang H."/>
        </authorList>
    </citation>
    <scope>NUCLEOTIDE SEQUENCE [LARGE SCALE GENOMIC DNA]</scope>
    <source>
        <strain evidence="7 8">TSA40</strain>
    </source>
</reference>
<comment type="similarity">
    <text evidence="3">Belongs to the methyl-accepting chemotaxis (MCP) protein family.</text>
</comment>
<dbReference type="PROSITE" id="PS50111">
    <property type="entry name" value="CHEMOTAXIS_TRANSDUC_2"/>
    <property type="match status" value="1"/>
</dbReference>
<dbReference type="SMART" id="SM00304">
    <property type="entry name" value="HAMP"/>
    <property type="match status" value="1"/>
</dbReference>
<dbReference type="GO" id="GO:0006935">
    <property type="term" value="P:chemotaxis"/>
    <property type="evidence" value="ECO:0007669"/>
    <property type="project" value="InterPro"/>
</dbReference>
<keyword evidence="2" id="KW-0488">Methylation</keyword>
<dbReference type="RefSeq" id="WP_088707621.1">
    <property type="nucleotide sequence ID" value="NZ_LSTO01000001.1"/>
</dbReference>
<dbReference type="PRINTS" id="PR00260">
    <property type="entry name" value="CHEMTRNSDUCR"/>
</dbReference>
<dbReference type="GO" id="GO:0004888">
    <property type="term" value="F:transmembrane signaling receptor activity"/>
    <property type="evidence" value="ECO:0007669"/>
    <property type="project" value="InterPro"/>
</dbReference>
<dbReference type="SUPFAM" id="SSF58104">
    <property type="entry name" value="Methyl-accepting chemotaxis protein (MCP) signaling domain"/>
    <property type="match status" value="1"/>
</dbReference>
<comment type="caution">
    <text evidence="7">The sequence shown here is derived from an EMBL/GenBank/DDBJ whole genome shotgun (WGS) entry which is preliminary data.</text>
</comment>
<dbReference type="InterPro" id="IPR051310">
    <property type="entry name" value="MCP_chemotaxis"/>
</dbReference>
<dbReference type="PROSITE" id="PS50885">
    <property type="entry name" value="HAMP"/>
    <property type="match status" value="1"/>
</dbReference>
<dbReference type="Proteomes" id="UP000197535">
    <property type="component" value="Unassembled WGS sequence"/>
</dbReference>
<comment type="subcellular location">
    <subcellularLocation>
        <location evidence="1">Membrane</location>
    </subcellularLocation>
</comment>
<feature type="domain" description="Methyl-accepting transducer" evidence="5">
    <location>
        <begin position="116"/>
        <end position="345"/>
    </location>
</feature>
<dbReference type="GO" id="GO:0007165">
    <property type="term" value="P:signal transduction"/>
    <property type="evidence" value="ECO:0007669"/>
    <property type="project" value="UniProtKB-KW"/>
</dbReference>
<sequence>MALGVNLLGDIGQWIGRAGTSNPDAVAIAGRISTVTTCMAAGGVAAILAAIGFSTWLVASTVRPLEEAVLIAETVKSGDLSQEFESDRGGEFGRLLQGLGDMEDKLTDVVTRIRDASDSIMVASEQISAGNQDLSERTEQQAQSLRRTVDTMEELTARVKHNAEGARQAHLLATSTSGLAGKGGEAVSELTGTMEAISAFSKKIVDIISVIDGIAFQTNILALNAAVEAARAGENGRGFAVVAAEVRSLAQRASTAAREINGLIAESAAKVEEGAERVHRTGETIGEIVASANRVAQIVADISAASAEQTSEIEQINQSLAHMDEVTLQNSALVEEAAAAAGALKEQAGGLNTVVGSFKL</sequence>
<dbReference type="Pfam" id="PF00672">
    <property type="entry name" value="HAMP"/>
    <property type="match status" value="1"/>
</dbReference>
<protein>
    <submittedName>
        <fullName evidence="7">Chemotaxis protein</fullName>
    </submittedName>
</protein>
<organism evidence="7 8">
    <name type="scientific">Noviherbaspirillum denitrificans</name>
    <dbReference type="NCBI Taxonomy" id="1968433"/>
    <lineage>
        <taxon>Bacteria</taxon>
        <taxon>Pseudomonadati</taxon>
        <taxon>Pseudomonadota</taxon>
        <taxon>Betaproteobacteria</taxon>
        <taxon>Burkholderiales</taxon>
        <taxon>Oxalobacteraceae</taxon>
        <taxon>Noviherbaspirillum</taxon>
    </lineage>
</organism>
<accession>A0A254TJI2</accession>
<evidence type="ECO:0000313" key="7">
    <source>
        <dbReference type="EMBL" id="OWW20753.1"/>
    </source>
</evidence>
<dbReference type="EMBL" id="LSTO01000001">
    <property type="protein sequence ID" value="OWW20753.1"/>
    <property type="molecule type" value="Genomic_DNA"/>
</dbReference>